<dbReference type="PANTHER" id="PTHR13468">
    <property type="entry name" value="DEK PROTEIN"/>
    <property type="match status" value="1"/>
</dbReference>
<dbReference type="GO" id="GO:0006325">
    <property type="term" value="P:chromatin organization"/>
    <property type="evidence" value="ECO:0007669"/>
    <property type="project" value="InterPro"/>
</dbReference>
<gene>
    <name evidence="2" type="ORF">RND71_010210</name>
</gene>
<protein>
    <submittedName>
        <fullName evidence="2">Uncharacterized protein</fullName>
    </submittedName>
</protein>
<name>A0AAE1VSH6_9SOLA</name>
<evidence type="ECO:0000313" key="2">
    <source>
        <dbReference type="EMBL" id="KAK4370735.1"/>
    </source>
</evidence>
<accession>A0AAE1VSH6</accession>
<dbReference type="GO" id="GO:0042393">
    <property type="term" value="F:histone binding"/>
    <property type="evidence" value="ECO:0007669"/>
    <property type="project" value="TreeGrafter"/>
</dbReference>
<evidence type="ECO:0000313" key="3">
    <source>
        <dbReference type="Proteomes" id="UP001291623"/>
    </source>
</evidence>
<feature type="region of interest" description="Disordered" evidence="1">
    <location>
        <begin position="60"/>
        <end position="142"/>
    </location>
</feature>
<dbReference type="PANTHER" id="PTHR13468:SF1">
    <property type="entry name" value="PROTEIN DEK"/>
    <property type="match status" value="1"/>
</dbReference>
<comment type="caution">
    <text evidence="2">The sequence shown here is derived from an EMBL/GenBank/DDBJ whole genome shotgun (WGS) entry which is preliminary data.</text>
</comment>
<dbReference type="GO" id="GO:0005634">
    <property type="term" value="C:nucleus"/>
    <property type="evidence" value="ECO:0007669"/>
    <property type="project" value="TreeGrafter"/>
</dbReference>
<feature type="compositionally biased region" description="Basic residues" evidence="1">
    <location>
        <begin position="97"/>
        <end position="112"/>
    </location>
</feature>
<organism evidence="2 3">
    <name type="scientific">Anisodus tanguticus</name>
    <dbReference type="NCBI Taxonomy" id="243964"/>
    <lineage>
        <taxon>Eukaryota</taxon>
        <taxon>Viridiplantae</taxon>
        <taxon>Streptophyta</taxon>
        <taxon>Embryophyta</taxon>
        <taxon>Tracheophyta</taxon>
        <taxon>Spermatophyta</taxon>
        <taxon>Magnoliopsida</taxon>
        <taxon>eudicotyledons</taxon>
        <taxon>Gunneridae</taxon>
        <taxon>Pentapetalae</taxon>
        <taxon>asterids</taxon>
        <taxon>lamiids</taxon>
        <taxon>Solanales</taxon>
        <taxon>Solanaceae</taxon>
        <taxon>Solanoideae</taxon>
        <taxon>Hyoscyameae</taxon>
        <taxon>Anisodus</taxon>
    </lineage>
</organism>
<dbReference type="EMBL" id="JAVYJV010000005">
    <property type="protein sequence ID" value="KAK4370735.1"/>
    <property type="molecule type" value="Genomic_DNA"/>
</dbReference>
<feature type="compositionally biased region" description="Basic residues" evidence="1">
    <location>
        <begin position="75"/>
        <end position="85"/>
    </location>
</feature>
<dbReference type="InterPro" id="IPR044198">
    <property type="entry name" value="DEK"/>
</dbReference>
<dbReference type="GO" id="GO:0003677">
    <property type="term" value="F:DNA binding"/>
    <property type="evidence" value="ECO:0007669"/>
    <property type="project" value="InterPro"/>
</dbReference>
<dbReference type="AlphaFoldDB" id="A0AAE1VSH6"/>
<keyword evidence="3" id="KW-1185">Reference proteome</keyword>
<dbReference type="Proteomes" id="UP001291623">
    <property type="component" value="Unassembled WGS sequence"/>
</dbReference>
<sequence length="142" mass="16202">MFGLKMRRNIGQKSKRGLTSVSKKSYWFFVIYSISQLVDLQQRRHDELSVKLLDFLESPHSTTDSLLADKEQKSKKQKSKGKTSKSKGSLDKAAGKSAKKNQKSTGEKHKRSPKIEEEESDDEPSSTRDESGMTMMMRKPMK</sequence>
<reference evidence="2" key="1">
    <citation type="submission" date="2023-12" db="EMBL/GenBank/DDBJ databases">
        <title>Genome assembly of Anisodus tanguticus.</title>
        <authorList>
            <person name="Wang Y.-J."/>
        </authorList>
    </citation>
    <scope>NUCLEOTIDE SEQUENCE</scope>
    <source>
        <strain evidence="2">KB-2021</strain>
        <tissue evidence="2">Leaf</tissue>
    </source>
</reference>
<evidence type="ECO:0000256" key="1">
    <source>
        <dbReference type="SAM" id="MobiDB-lite"/>
    </source>
</evidence>
<proteinExistence type="predicted"/>
<dbReference type="GO" id="GO:2000779">
    <property type="term" value="P:regulation of double-strand break repair"/>
    <property type="evidence" value="ECO:0007669"/>
    <property type="project" value="TreeGrafter"/>
</dbReference>